<dbReference type="PROSITE" id="PS50181">
    <property type="entry name" value="FBOX"/>
    <property type="match status" value="1"/>
</dbReference>
<evidence type="ECO:0000313" key="3">
    <source>
        <dbReference type="Proteomes" id="UP000836841"/>
    </source>
</evidence>
<dbReference type="AlphaFoldDB" id="A0AAU9RVZ5"/>
<keyword evidence="3" id="KW-1185">Reference proteome</keyword>
<gene>
    <name evidence="2" type="ORF">TAV2_LOCUS7900</name>
</gene>
<dbReference type="PANTHER" id="PTHR24414">
    <property type="entry name" value="F-BOX/KELCH-REPEAT PROTEIN SKIP4"/>
    <property type="match status" value="1"/>
</dbReference>
<dbReference type="EMBL" id="OU466858">
    <property type="protein sequence ID" value="CAH2048255.1"/>
    <property type="molecule type" value="Genomic_DNA"/>
</dbReference>
<dbReference type="SUPFAM" id="SSF117281">
    <property type="entry name" value="Kelch motif"/>
    <property type="match status" value="1"/>
</dbReference>
<dbReference type="InterPro" id="IPR057499">
    <property type="entry name" value="Kelch_FKB95"/>
</dbReference>
<feature type="domain" description="F-box" evidence="1">
    <location>
        <begin position="21"/>
        <end position="53"/>
    </location>
</feature>
<dbReference type="InterPro" id="IPR001810">
    <property type="entry name" value="F-box_dom"/>
</dbReference>
<dbReference type="Gene3D" id="2.120.10.80">
    <property type="entry name" value="Kelch-type beta propeller"/>
    <property type="match status" value="1"/>
</dbReference>
<dbReference type="Pfam" id="PF00646">
    <property type="entry name" value="F-box"/>
    <property type="match status" value="1"/>
</dbReference>
<accession>A0AAU9RVZ5</accession>
<name>A0AAU9RVZ5_THLAR</name>
<sequence length="386" mass="44141">MHSEKMCSELELKTSTTETEVCGFSSLPDELVVNILANVSRLDLMALGIVSRRQRYAAATPALRDLRYLVGTCDPYLYVFMHLYPDPIPRWFILHPMQRRLKPVHSSLVPVPEAGSCFVFTDWGICSMGGLVDGKPTSEVWFFDCIDHTLYPVSPMKMARSGASASLVDGKIYVFGGCGDDVADSSNWAEVFDFETETWELLSVSTSKTPLKIQQSVVVMEEEEEQVYAVDEDGQFFSFSPSKRMFVADGETESNPEYRNHWLYFDQVLFCRGTGGRILWRLPCELDWKEVKGLEELQQRHSGYDIIKLCIYSAERIVIFWKALPHQTSGKTLTCYMLLLSMPEYSQSLFLGIFCACDLYNLQLSRKYLRLYNITNDFLILYAKTI</sequence>
<evidence type="ECO:0000259" key="1">
    <source>
        <dbReference type="PROSITE" id="PS50181"/>
    </source>
</evidence>
<evidence type="ECO:0000313" key="2">
    <source>
        <dbReference type="EMBL" id="CAH2048255.1"/>
    </source>
</evidence>
<dbReference type="InterPro" id="IPR036047">
    <property type="entry name" value="F-box-like_dom_sf"/>
</dbReference>
<dbReference type="PANTHER" id="PTHR24414:SF147">
    <property type="entry name" value="(RAPE) HYPOTHETICAL PROTEIN"/>
    <property type="match status" value="1"/>
</dbReference>
<dbReference type="Proteomes" id="UP000836841">
    <property type="component" value="Chromosome 2"/>
</dbReference>
<protein>
    <recommendedName>
        <fullName evidence="1">F-box domain-containing protein</fullName>
    </recommendedName>
</protein>
<dbReference type="SUPFAM" id="SSF81383">
    <property type="entry name" value="F-box domain"/>
    <property type="match status" value="1"/>
</dbReference>
<reference evidence="2 3" key="1">
    <citation type="submission" date="2022-03" db="EMBL/GenBank/DDBJ databases">
        <authorList>
            <person name="Nunn A."/>
            <person name="Chopra R."/>
            <person name="Nunn A."/>
            <person name="Contreras Garrido A."/>
        </authorList>
    </citation>
    <scope>NUCLEOTIDE SEQUENCE [LARGE SCALE GENOMIC DNA]</scope>
</reference>
<dbReference type="InterPro" id="IPR050354">
    <property type="entry name" value="F-box/kelch-repeat_ARATH"/>
</dbReference>
<organism evidence="2 3">
    <name type="scientific">Thlaspi arvense</name>
    <name type="common">Field penny-cress</name>
    <dbReference type="NCBI Taxonomy" id="13288"/>
    <lineage>
        <taxon>Eukaryota</taxon>
        <taxon>Viridiplantae</taxon>
        <taxon>Streptophyta</taxon>
        <taxon>Embryophyta</taxon>
        <taxon>Tracheophyta</taxon>
        <taxon>Spermatophyta</taxon>
        <taxon>Magnoliopsida</taxon>
        <taxon>eudicotyledons</taxon>
        <taxon>Gunneridae</taxon>
        <taxon>Pentapetalae</taxon>
        <taxon>rosids</taxon>
        <taxon>malvids</taxon>
        <taxon>Brassicales</taxon>
        <taxon>Brassicaceae</taxon>
        <taxon>Thlaspideae</taxon>
        <taxon>Thlaspi</taxon>
    </lineage>
</organism>
<dbReference type="Pfam" id="PF25210">
    <property type="entry name" value="Kelch_FKB95"/>
    <property type="match status" value="1"/>
</dbReference>
<proteinExistence type="predicted"/>
<dbReference type="InterPro" id="IPR015915">
    <property type="entry name" value="Kelch-typ_b-propeller"/>
</dbReference>